<evidence type="ECO:0000256" key="5">
    <source>
        <dbReference type="HAMAP-Rule" id="MF_01328"/>
    </source>
</evidence>
<feature type="region of interest" description="Disordered" evidence="6">
    <location>
        <begin position="46"/>
        <end position="75"/>
    </location>
</feature>
<comment type="function">
    <text evidence="5">Forms part of the polypeptide exit tunnel.</text>
</comment>
<dbReference type="HAMAP" id="MF_01328_B">
    <property type="entry name" value="Ribosomal_uL4_B"/>
    <property type="match status" value="1"/>
</dbReference>
<name>A0A832CYZ4_9BACT</name>
<proteinExistence type="inferred from homology"/>
<sequence length="215" mass="23894">MTIDVLKIDGSKSGEKIELSDSIFAIEPNDHAIYLDVKAYLANQRQGTHKAKERGEVRGGGKKPWKQKGRGGARAGTIRSPLWVGGGTIFGPRPRDYRQDLPKKVKQLARKSALSYKVKDEQLVVVEDFSFDKPKTKDFVNVLESLKLAGKKVLLLTGDYKPEVYKSGRNIPKVQILEAAKATTYDLLNNQVLVMQKSAVNVIENILSKTREAVS</sequence>
<evidence type="ECO:0000256" key="4">
    <source>
        <dbReference type="ARBA" id="ARBA00035244"/>
    </source>
</evidence>
<evidence type="ECO:0000256" key="1">
    <source>
        <dbReference type="ARBA" id="ARBA00010528"/>
    </source>
</evidence>
<gene>
    <name evidence="5" type="primary">rplD</name>
    <name evidence="7" type="ORF">ENS56_00680</name>
</gene>
<dbReference type="Pfam" id="PF00573">
    <property type="entry name" value="Ribosomal_L4"/>
    <property type="match status" value="1"/>
</dbReference>
<dbReference type="InterPro" id="IPR023574">
    <property type="entry name" value="Ribosomal_uL4_dom_sf"/>
</dbReference>
<evidence type="ECO:0000256" key="2">
    <source>
        <dbReference type="ARBA" id="ARBA00022980"/>
    </source>
</evidence>
<dbReference type="PANTHER" id="PTHR10746:SF6">
    <property type="entry name" value="LARGE RIBOSOMAL SUBUNIT PROTEIN UL4M"/>
    <property type="match status" value="1"/>
</dbReference>
<dbReference type="GO" id="GO:1990904">
    <property type="term" value="C:ribonucleoprotein complex"/>
    <property type="evidence" value="ECO:0007669"/>
    <property type="project" value="UniProtKB-KW"/>
</dbReference>
<organism evidence="7">
    <name type="scientific">Ignavibacterium album</name>
    <dbReference type="NCBI Taxonomy" id="591197"/>
    <lineage>
        <taxon>Bacteria</taxon>
        <taxon>Pseudomonadati</taxon>
        <taxon>Ignavibacteriota</taxon>
        <taxon>Ignavibacteria</taxon>
        <taxon>Ignavibacteriales</taxon>
        <taxon>Ignavibacteriaceae</taxon>
        <taxon>Ignavibacterium</taxon>
    </lineage>
</organism>
<comment type="subunit">
    <text evidence="5">Part of the 50S ribosomal subunit.</text>
</comment>
<keyword evidence="2 5" id="KW-0689">Ribosomal protein</keyword>
<reference evidence="7" key="1">
    <citation type="journal article" date="2020" name="mSystems">
        <title>Genome- and Community-Level Interaction Insights into Carbon Utilization and Element Cycling Functions of Hydrothermarchaeota in Hydrothermal Sediment.</title>
        <authorList>
            <person name="Zhou Z."/>
            <person name="Liu Y."/>
            <person name="Xu W."/>
            <person name="Pan J."/>
            <person name="Luo Z.H."/>
            <person name="Li M."/>
        </authorList>
    </citation>
    <scope>NUCLEOTIDE SEQUENCE [LARGE SCALE GENOMIC DNA]</scope>
    <source>
        <strain evidence="7">SpSt-500</strain>
    </source>
</reference>
<dbReference type="GO" id="GO:0005840">
    <property type="term" value="C:ribosome"/>
    <property type="evidence" value="ECO:0007669"/>
    <property type="project" value="UniProtKB-KW"/>
</dbReference>
<comment type="function">
    <text evidence="5">One of the primary rRNA binding proteins, this protein initially binds near the 5'-end of the 23S rRNA. It is important during the early stages of 50S assembly. It makes multiple contacts with different domains of the 23S rRNA in the assembled 50S subunit and ribosome.</text>
</comment>
<comment type="caution">
    <text evidence="7">The sequence shown here is derived from an EMBL/GenBank/DDBJ whole genome shotgun (WGS) entry which is preliminary data.</text>
</comment>
<dbReference type="SUPFAM" id="SSF52166">
    <property type="entry name" value="Ribosomal protein L4"/>
    <property type="match status" value="1"/>
</dbReference>
<dbReference type="NCBIfam" id="TIGR03953">
    <property type="entry name" value="rplD_bact"/>
    <property type="match status" value="1"/>
</dbReference>
<dbReference type="GO" id="GO:0019843">
    <property type="term" value="F:rRNA binding"/>
    <property type="evidence" value="ECO:0007669"/>
    <property type="project" value="UniProtKB-UniRule"/>
</dbReference>
<dbReference type="AlphaFoldDB" id="A0A832CYZ4"/>
<feature type="compositionally biased region" description="Basic residues" evidence="6">
    <location>
        <begin position="60"/>
        <end position="71"/>
    </location>
</feature>
<keyword evidence="5" id="KW-0699">rRNA-binding</keyword>
<dbReference type="PANTHER" id="PTHR10746">
    <property type="entry name" value="50S RIBOSOMAL PROTEIN L4"/>
    <property type="match status" value="1"/>
</dbReference>
<evidence type="ECO:0000256" key="3">
    <source>
        <dbReference type="ARBA" id="ARBA00023274"/>
    </source>
</evidence>
<dbReference type="Gene3D" id="3.40.1370.10">
    <property type="match status" value="1"/>
</dbReference>
<dbReference type="GO" id="GO:0003735">
    <property type="term" value="F:structural constituent of ribosome"/>
    <property type="evidence" value="ECO:0007669"/>
    <property type="project" value="InterPro"/>
</dbReference>
<keyword evidence="5" id="KW-0694">RNA-binding</keyword>
<keyword evidence="3 5" id="KW-0687">Ribonucleoprotein</keyword>
<accession>A0A832CYZ4</accession>
<comment type="similarity">
    <text evidence="1 5">Belongs to the universal ribosomal protein uL4 family.</text>
</comment>
<evidence type="ECO:0000256" key="6">
    <source>
        <dbReference type="SAM" id="MobiDB-lite"/>
    </source>
</evidence>
<protein>
    <recommendedName>
        <fullName evidence="4 5">Large ribosomal subunit protein uL4</fullName>
    </recommendedName>
</protein>
<evidence type="ECO:0000313" key="7">
    <source>
        <dbReference type="EMBL" id="HGT46533.1"/>
    </source>
</evidence>
<dbReference type="InterPro" id="IPR002136">
    <property type="entry name" value="Ribosomal_uL4"/>
</dbReference>
<dbReference type="GO" id="GO:0006412">
    <property type="term" value="P:translation"/>
    <property type="evidence" value="ECO:0007669"/>
    <property type="project" value="UniProtKB-UniRule"/>
</dbReference>
<dbReference type="EMBL" id="DSVI01000004">
    <property type="protein sequence ID" value="HGT46533.1"/>
    <property type="molecule type" value="Genomic_DNA"/>
</dbReference>
<dbReference type="InterPro" id="IPR013005">
    <property type="entry name" value="Ribosomal_uL4-like"/>
</dbReference>